<dbReference type="PROSITE" id="PS51372">
    <property type="entry name" value="PRD_2"/>
    <property type="match status" value="2"/>
</dbReference>
<dbReference type="RefSeq" id="WP_038562912.1">
    <property type="nucleotide sequence ID" value="NZ_CP008876.1"/>
</dbReference>
<feature type="domain" description="PRD" evidence="2">
    <location>
        <begin position="65"/>
        <end position="170"/>
    </location>
</feature>
<dbReference type="SUPFAM" id="SSF63520">
    <property type="entry name" value="PTS-regulatory domain, PRD"/>
    <property type="match status" value="2"/>
</dbReference>
<dbReference type="InterPro" id="IPR004341">
    <property type="entry name" value="CAT_RNA-bd_dom"/>
</dbReference>
<dbReference type="EMBL" id="CP008876">
    <property type="protein sequence ID" value="AIF67405.1"/>
    <property type="molecule type" value="Genomic_DNA"/>
</dbReference>
<name>A0A075LKX9_9BACI</name>
<dbReference type="InterPro" id="IPR036650">
    <property type="entry name" value="CAT_RNA-bd_dom_sf"/>
</dbReference>
<dbReference type="InterPro" id="IPR036634">
    <property type="entry name" value="PRD_sf"/>
</dbReference>
<organism evidence="3 5">
    <name type="scientific">Terribacillus saccharophilus</name>
    <dbReference type="NCBI Taxonomy" id="361277"/>
    <lineage>
        <taxon>Bacteria</taxon>
        <taxon>Bacillati</taxon>
        <taxon>Bacillota</taxon>
        <taxon>Bacilli</taxon>
        <taxon>Bacillales</taxon>
        <taxon>Bacillaceae</taxon>
        <taxon>Terribacillus</taxon>
    </lineage>
</organism>
<sequence>MQIKQVLNNNVITVLGEQEQELVIMGRGIAFGCKAGDEVDETRIEKTFKLDDKEMNKRLMELLSEIPLSFVEVSEEIIQYAKQHTNKKIHDNIYVSLTDHIYYAVERYKQGIDIKNALLWETKRFYPDEYRIGQHALSIIAEKVGIILPEDEAGFIALHIVNAQMNEDMPVMINITKFIQDVLHIVKFHFGIEYDEESLAYYRFVTHLKFFAQRILNHRKQKDEDNSLFEMVKTNYSKAYACAQKVQSYIQKMYQEQLTNEDLLYLTIHIHRIVQKKEEYR</sequence>
<dbReference type="Pfam" id="PF00874">
    <property type="entry name" value="PRD"/>
    <property type="match status" value="2"/>
</dbReference>
<reference evidence="4 6" key="2">
    <citation type="submission" date="2016-10" db="EMBL/GenBank/DDBJ databases">
        <authorList>
            <person name="Varghese N."/>
            <person name="Submissions S."/>
        </authorList>
    </citation>
    <scope>NUCLEOTIDE SEQUENCE [LARGE SCALE GENOMIC DNA]</scope>
    <source>
        <strain evidence="4 6">DSM 21619</strain>
    </source>
</reference>
<dbReference type="AlphaFoldDB" id="A0A075LKX9"/>
<gene>
    <name evidence="3" type="ORF">GZ22_12660</name>
    <name evidence="4" type="ORF">SAMN04489762_2516</name>
</gene>
<dbReference type="PANTHER" id="PTHR30185">
    <property type="entry name" value="CRYPTIC BETA-GLUCOSIDE BGL OPERON ANTITERMINATOR"/>
    <property type="match status" value="1"/>
</dbReference>
<feature type="domain" description="PRD" evidence="2">
    <location>
        <begin position="171"/>
        <end position="280"/>
    </location>
</feature>
<dbReference type="NCBIfam" id="NF046042">
    <property type="entry name" value="LicT"/>
    <property type="match status" value="1"/>
</dbReference>
<evidence type="ECO:0000259" key="2">
    <source>
        <dbReference type="PROSITE" id="PS51372"/>
    </source>
</evidence>
<dbReference type="KEGG" id="tap:GZ22_12660"/>
<dbReference type="Gene3D" id="2.30.24.10">
    <property type="entry name" value="CAT RNA-binding domain"/>
    <property type="match status" value="1"/>
</dbReference>
<dbReference type="Proteomes" id="UP000199735">
    <property type="component" value="Unassembled WGS sequence"/>
</dbReference>
<protein>
    <submittedName>
        <fullName evidence="3">Transcription antiterminator LicT</fullName>
    </submittedName>
    <submittedName>
        <fullName evidence="4">Transcriptional antiterminator, BglG family</fullName>
    </submittedName>
</protein>
<keyword evidence="1" id="KW-0677">Repeat</keyword>
<evidence type="ECO:0000313" key="5">
    <source>
        <dbReference type="Proteomes" id="UP000027980"/>
    </source>
</evidence>
<dbReference type="Proteomes" id="UP000027980">
    <property type="component" value="Chromosome"/>
</dbReference>
<dbReference type="GO" id="GO:0006355">
    <property type="term" value="P:regulation of DNA-templated transcription"/>
    <property type="evidence" value="ECO:0007669"/>
    <property type="project" value="InterPro"/>
</dbReference>
<dbReference type="PANTHER" id="PTHR30185:SF15">
    <property type="entry name" value="CRYPTIC BETA-GLUCOSIDE BGL OPERON ANTITERMINATOR"/>
    <property type="match status" value="1"/>
</dbReference>
<dbReference type="GO" id="GO:0003723">
    <property type="term" value="F:RNA binding"/>
    <property type="evidence" value="ECO:0007669"/>
    <property type="project" value="InterPro"/>
</dbReference>
<dbReference type="EMBL" id="FOCD01000002">
    <property type="protein sequence ID" value="SEN55543.1"/>
    <property type="molecule type" value="Genomic_DNA"/>
</dbReference>
<dbReference type="HOGENOM" id="CLU_078802_0_0_9"/>
<dbReference type="Gene3D" id="1.10.1790.10">
    <property type="entry name" value="PRD domain"/>
    <property type="match status" value="2"/>
</dbReference>
<dbReference type="SMART" id="SM01061">
    <property type="entry name" value="CAT_RBD"/>
    <property type="match status" value="1"/>
</dbReference>
<dbReference type="InterPro" id="IPR050661">
    <property type="entry name" value="BglG_antiterminators"/>
</dbReference>
<dbReference type="SUPFAM" id="SSF50151">
    <property type="entry name" value="SacY-like RNA-binding domain"/>
    <property type="match status" value="1"/>
</dbReference>
<evidence type="ECO:0000313" key="6">
    <source>
        <dbReference type="Proteomes" id="UP000199735"/>
    </source>
</evidence>
<accession>A0A075LKX9</accession>
<reference evidence="3 5" key="1">
    <citation type="submission" date="2014-07" db="EMBL/GenBank/DDBJ databases">
        <title>Complete genome sequence of a moderately halophilic bacterium Terribacillus aidingensis MP602, isolated from Cryptomeria fortunei in Tianmu mountain in China.</title>
        <authorList>
            <person name="Wang Y."/>
            <person name="Lu P."/>
            <person name="Zhang L."/>
        </authorList>
    </citation>
    <scope>NUCLEOTIDE SEQUENCE [LARGE SCALE GENOMIC DNA]</scope>
    <source>
        <strain evidence="3 5">MP602</strain>
    </source>
</reference>
<evidence type="ECO:0000313" key="3">
    <source>
        <dbReference type="EMBL" id="AIF67405.1"/>
    </source>
</evidence>
<dbReference type="Pfam" id="PF03123">
    <property type="entry name" value="CAT_RBD"/>
    <property type="match status" value="1"/>
</dbReference>
<dbReference type="OrthoDB" id="9813552at2"/>
<evidence type="ECO:0000256" key="1">
    <source>
        <dbReference type="ARBA" id="ARBA00022737"/>
    </source>
</evidence>
<proteinExistence type="predicted"/>
<evidence type="ECO:0000313" key="4">
    <source>
        <dbReference type="EMBL" id="SEN55543.1"/>
    </source>
</evidence>
<accession>A0AAX2EH79</accession>
<dbReference type="GeneID" id="34219930"/>
<dbReference type="InterPro" id="IPR011608">
    <property type="entry name" value="PRD"/>
</dbReference>